<dbReference type="PANTHER" id="PTHR43736:SF1">
    <property type="entry name" value="DIHYDRONEOPTERIN TRIPHOSPHATE DIPHOSPHATASE"/>
    <property type="match status" value="1"/>
</dbReference>
<dbReference type="PROSITE" id="PS51462">
    <property type="entry name" value="NUDIX"/>
    <property type="match status" value="1"/>
</dbReference>
<dbReference type="Pfam" id="PF00293">
    <property type="entry name" value="NUDIX"/>
    <property type="match status" value="1"/>
</dbReference>
<dbReference type="CDD" id="cd04699">
    <property type="entry name" value="NUDIX_MutT_Nudt1"/>
    <property type="match status" value="1"/>
</dbReference>
<dbReference type="PRINTS" id="PR00502">
    <property type="entry name" value="NUDIXFAMILY"/>
</dbReference>
<dbReference type="InterPro" id="IPR000086">
    <property type="entry name" value="NUDIX_hydrolase_dom"/>
</dbReference>
<keyword evidence="2 3" id="KW-0378">Hydrolase</keyword>
<dbReference type="SUPFAM" id="SSF55811">
    <property type="entry name" value="Nudix"/>
    <property type="match status" value="1"/>
</dbReference>
<feature type="domain" description="Nudix hydrolase" evidence="5">
    <location>
        <begin position="2"/>
        <end position="127"/>
    </location>
</feature>
<keyword evidence="7" id="KW-1185">Reference proteome</keyword>
<evidence type="ECO:0000256" key="4">
    <source>
        <dbReference type="SAM" id="MobiDB-lite"/>
    </source>
</evidence>
<evidence type="ECO:0000259" key="5">
    <source>
        <dbReference type="PROSITE" id="PS51462"/>
    </source>
</evidence>
<evidence type="ECO:0000256" key="1">
    <source>
        <dbReference type="ARBA" id="ARBA00005582"/>
    </source>
</evidence>
<comment type="caution">
    <text evidence="6">The sequence shown here is derived from an EMBL/GenBank/DDBJ whole genome shotgun (WGS) entry which is preliminary data.</text>
</comment>
<evidence type="ECO:0000256" key="3">
    <source>
        <dbReference type="RuleBase" id="RU003476"/>
    </source>
</evidence>
<evidence type="ECO:0000313" key="7">
    <source>
        <dbReference type="Proteomes" id="UP001595859"/>
    </source>
</evidence>
<dbReference type="PANTHER" id="PTHR43736">
    <property type="entry name" value="ADP-RIBOSE PYROPHOSPHATASE"/>
    <property type="match status" value="1"/>
</dbReference>
<dbReference type="InterPro" id="IPR015797">
    <property type="entry name" value="NUDIX_hydrolase-like_dom_sf"/>
</dbReference>
<reference evidence="7" key="1">
    <citation type="journal article" date="2019" name="Int. J. Syst. Evol. Microbiol.">
        <title>The Global Catalogue of Microorganisms (GCM) 10K type strain sequencing project: providing services to taxonomists for standard genome sequencing and annotation.</title>
        <authorList>
            <consortium name="The Broad Institute Genomics Platform"/>
            <consortium name="The Broad Institute Genome Sequencing Center for Infectious Disease"/>
            <person name="Wu L."/>
            <person name="Ma J."/>
        </authorList>
    </citation>
    <scope>NUCLEOTIDE SEQUENCE [LARGE SCALE GENOMIC DNA]</scope>
    <source>
        <strain evidence="7">ZS-22-S1</strain>
    </source>
</reference>
<dbReference type="PROSITE" id="PS00893">
    <property type="entry name" value="NUDIX_BOX"/>
    <property type="match status" value="1"/>
</dbReference>
<evidence type="ECO:0000313" key="6">
    <source>
        <dbReference type="EMBL" id="MFC4855745.1"/>
    </source>
</evidence>
<comment type="similarity">
    <text evidence="1 3">Belongs to the Nudix hydrolase family.</text>
</comment>
<sequence length="155" mass="17525">MTFPVSVKGVVLHEDKVLLLKNPRDEWELPGGRLEIGETPEQCVAREIAEETGWRVHVGPVLDTWLYHVESVHRHVFVVTYGCHPNAPAEVVLSTEHVSANLFHQAEISALNLPRGYHRAIDLWFSHPERSRRQPPPEPGGRPRSSLPADTDNRP</sequence>
<dbReference type="InterPro" id="IPR020476">
    <property type="entry name" value="Nudix_hydrolase"/>
</dbReference>
<protein>
    <submittedName>
        <fullName evidence="6">NUDIX domain-containing protein</fullName>
    </submittedName>
</protein>
<dbReference type="RefSeq" id="WP_378057702.1">
    <property type="nucleotide sequence ID" value="NZ_JBHSIS010000008.1"/>
</dbReference>
<dbReference type="InterPro" id="IPR020084">
    <property type="entry name" value="NUDIX_hydrolase_CS"/>
</dbReference>
<gene>
    <name evidence="6" type="ORF">ACFPCV_19725</name>
</gene>
<dbReference type="EMBL" id="JBHSIS010000008">
    <property type="protein sequence ID" value="MFC4855745.1"/>
    <property type="molecule type" value="Genomic_DNA"/>
</dbReference>
<dbReference type="Proteomes" id="UP001595859">
    <property type="component" value="Unassembled WGS sequence"/>
</dbReference>
<organism evidence="6 7">
    <name type="scientific">Actinophytocola glycyrrhizae</name>
    <dbReference type="NCBI Taxonomy" id="2044873"/>
    <lineage>
        <taxon>Bacteria</taxon>
        <taxon>Bacillati</taxon>
        <taxon>Actinomycetota</taxon>
        <taxon>Actinomycetes</taxon>
        <taxon>Pseudonocardiales</taxon>
        <taxon>Pseudonocardiaceae</taxon>
    </lineage>
</organism>
<name>A0ABV9S5K8_9PSEU</name>
<proteinExistence type="inferred from homology"/>
<accession>A0ABV9S5K8</accession>
<evidence type="ECO:0000256" key="2">
    <source>
        <dbReference type="ARBA" id="ARBA00022801"/>
    </source>
</evidence>
<dbReference type="Gene3D" id="3.90.79.10">
    <property type="entry name" value="Nucleoside Triphosphate Pyrophosphohydrolase"/>
    <property type="match status" value="1"/>
</dbReference>
<feature type="region of interest" description="Disordered" evidence="4">
    <location>
        <begin position="128"/>
        <end position="155"/>
    </location>
</feature>